<name>A0AAW1Q675_9CHLO</name>
<proteinExistence type="predicted"/>
<sequence>MGILIHDEITLPSGLTVKEAYAGFSLNLITVTPVDDPASPTGKSYTIQAPYNIWVSDDARQAGKDPLMVQQLQFSMGPESLMSGVYVVLYTQMCKQYTSYTNTDIPAPPTAPSSPAPETTTTTTDGSTPASS</sequence>
<keyword evidence="3" id="KW-1185">Reference proteome</keyword>
<evidence type="ECO:0000313" key="3">
    <source>
        <dbReference type="Proteomes" id="UP001438707"/>
    </source>
</evidence>
<feature type="compositionally biased region" description="Low complexity" evidence="1">
    <location>
        <begin position="116"/>
        <end position="132"/>
    </location>
</feature>
<evidence type="ECO:0000313" key="2">
    <source>
        <dbReference type="EMBL" id="KAK9816158.1"/>
    </source>
</evidence>
<dbReference type="AlphaFoldDB" id="A0AAW1Q675"/>
<organism evidence="2 3">
    <name type="scientific">Apatococcus lobatus</name>
    <dbReference type="NCBI Taxonomy" id="904363"/>
    <lineage>
        <taxon>Eukaryota</taxon>
        <taxon>Viridiplantae</taxon>
        <taxon>Chlorophyta</taxon>
        <taxon>core chlorophytes</taxon>
        <taxon>Trebouxiophyceae</taxon>
        <taxon>Chlorellales</taxon>
        <taxon>Chlorellaceae</taxon>
        <taxon>Apatococcus</taxon>
    </lineage>
</organism>
<accession>A0AAW1Q675</accession>
<protein>
    <submittedName>
        <fullName evidence="2">Uncharacterized protein</fullName>
    </submittedName>
</protein>
<dbReference type="Proteomes" id="UP001438707">
    <property type="component" value="Unassembled WGS sequence"/>
</dbReference>
<feature type="region of interest" description="Disordered" evidence="1">
    <location>
        <begin position="101"/>
        <end position="132"/>
    </location>
</feature>
<gene>
    <name evidence="2" type="ORF">WJX74_009811</name>
</gene>
<evidence type="ECO:0000256" key="1">
    <source>
        <dbReference type="SAM" id="MobiDB-lite"/>
    </source>
</evidence>
<comment type="caution">
    <text evidence="2">The sequence shown here is derived from an EMBL/GenBank/DDBJ whole genome shotgun (WGS) entry which is preliminary data.</text>
</comment>
<reference evidence="2 3" key="1">
    <citation type="journal article" date="2024" name="Nat. Commun.">
        <title>Phylogenomics reveals the evolutionary origins of lichenization in chlorophyte algae.</title>
        <authorList>
            <person name="Puginier C."/>
            <person name="Libourel C."/>
            <person name="Otte J."/>
            <person name="Skaloud P."/>
            <person name="Haon M."/>
            <person name="Grisel S."/>
            <person name="Petersen M."/>
            <person name="Berrin J.G."/>
            <person name="Delaux P.M."/>
            <person name="Dal Grande F."/>
            <person name="Keller J."/>
        </authorList>
    </citation>
    <scope>NUCLEOTIDE SEQUENCE [LARGE SCALE GENOMIC DNA]</scope>
    <source>
        <strain evidence="2 3">SAG 2145</strain>
    </source>
</reference>
<dbReference type="EMBL" id="JALJOS010000091">
    <property type="protein sequence ID" value="KAK9816158.1"/>
    <property type="molecule type" value="Genomic_DNA"/>
</dbReference>
<feature type="compositionally biased region" description="Pro residues" evidence="1">
    <location>
        <begin position="106"/>
        <end position="115"/>
    </location>
</feature>